<evidence type="ECO:0000313" key="5">
    <source>
        <dbReference type="EMBL" id="STY98585.1"/>
    </source>
</evidence>
<keyword evidence="6" id="KW-1185">Reference proteome</keyword>
<dbReference type="Proteomes" id="UP000076765">
    <property type="component" value="Plasmid pMOV1"/>
</dbReference>
<feature type="compositionally biased region" description="Low complexity" evidence="1">
    <location>
        <begin position="744"/>
        <end position="753"/>
    </location>
</feature>
<feature type="compositionally biased region" description="Polar residues" evidence="1">
    <location>
        <begin position="733"/>
        <end position="743"/>
    </location>
</feature>
<geneLocation type="plasmid" evidence="4">
    <name>pMOV1</name>
</geneLocation>
<keyword evidence="2" id="KW-0812">Transmembrane</keyword>
<dbReference type="RefSeq" id="WP_063515081.1">
    <property type="nucleotide sequence ID" value="NZ_CP011159.1"/>
</dbReference>
<evidence type="ECO:0000256" key="2">
    <source>
        <dbReference type="SAM" id="Phobius"/>
    </source>
</evidence>
<feature type="region of interest" description="Disordered" evidence="1">
    <location>
        <begin position="570"/>
        <end position="616"/>
    </location>
</feature>
<evidence type="ECO:0000313" key="7">
    <source>
        <dbReference type="Proteomes" id="UP000255102"/>
    </source>
</evidence>
<reference evidence="4 6" key="1">
    <citation type="submission" date="2015-04" db="EMBL/GenBank/DDBJ databases">
        <authorList>
            <person name="Calcutt M.J."/>
            <person name="Foecking M.F."/>
        </authorList>
    </citation>
    <scope>NUCLEOTIDE SEQUENCE [LARGE SCALE GENOMIC DNA]</scope>
    <source>
        <strain evidence="4 6">199/55</strain>
        <plasmid evidence="6">pmov1</plasmid>
        <plasmid evidence="4">pMOV1</plasmid>
    </source>
</reference>
<feature type="compositionally biased region" description="Low complexity" evidence="1">
    <location>
        <begin position="629"/>
        <end position="642"/>
    </location>
</feature>
<feature type="region of interest" description="Disordered" evidence="1">
    <location>
        <begin position="706"/>
        <end position="783"/>
    </location>
</feature>
<protein>
    <submittedName>
        <fullName evidence="5">Conjugal transfer mating pair stabilization protein TraG</fullName>
    </submittedName>
</protein>
<accession>A0A378QCQ7</accession>
<dbReference type="InterPro" id="IPR012931">
    <property type="entry name" value="TraG_N_Proteobacteria"/>
</dbReference>
<evidence type="ECO:0000259" key="3">
    <source>
        <dbReference type="Pfam" id="PF07916"/>
    </source>
</evidence>
<feature type="transmembrane region" description="Helical" evidence="2">
    <location>
        <begin position="429"/>
        <end position="448"/>
    </location>
</feature>
<feature type="region of interest" description="Disordered" evidence="1">
    <location>
        <begin position="629"/>
        <end position="662"/>
    </location>
</feature>
<feature type="domain" description="TraG N-terminal Proteobacteria" evidence="3">
    <location>
        <begin position="16"/>
        <end position="458"/>
    </location>
</feature>
<keyword evidence="4" id="KW-0614">Plasmid</keyword>
<dbReference type="Proteomes" id="UP000255102">
    <property type="component" value="Unassembled WGS sequence"/>
</dbReference>
<feature type="region of interest" description="Disordered" evidence="1">
    <location>
        <begin position="887"/>
        <end position="913"/>
    </location>
</feature>
<proteinExistence type="predicted"/>
<name>A0A378QCQ7_9GAMM</name>
<keyword evidence="2" id="KW-1133">Transmembrane helix</keyword>
<feature type="compositionally biased region" description="Low complexity" evidence="1">
    <location>
        <begin position="772"/>
        <end position="782"/>
    </location>
</feature>
<dbReference type="EMBL" id="UGPW01000002">
    <property type="protein sequence ID" value="STY98585.1"/>
    <property type="molecule type" value="Genomic_DNA"/>
</dbReference>
<sequence length="940" mass="101946">MAVLLETPFDPQALFTALNYISNVFNAASWQNLLKLFFMIALINGIVSVGIYRKTDYVKQFIIALGFASVLSYPINDTLAIKRADTERVYTINNSKAPFILVEGIRIVNLVTKWFTSMAGASINSPNYTGMYDAGIGSNANIIRNSIDMAIPDPKVKADLVQFIKECTLYDIRDGAVSMHDLVNKGNGFDLIFNNTSPARFVSINSSTGRPEVKTCHDAAQVLKTQVNSETQKALTGKASMFFYQKDVAPLVVYSTAVQSSYQTQLNINSNVSQIAKQNMFNHLLEVSGEDIGKLLNEPSMAESAAIHMGVARAAKKAAFQQSIVAQLGKEILPAMSSWFAIIIIMLFPFVVLIFVITQFNNMWQILVGYMGTLFWICCWQPIFAIINGLANWELGRQLAKTGAFRQEGIPYGFVTPVYDTLLSNHSMVGWMVMLTPIIAGMVVYGTYRGFSHLGNSIFSTFSGASSAVGNEMSDGNLNMGNTNLGNSSLGNSTQNTTSANKYNPSPVVESGIFSINDGVGTTSHYFLNKDVIKTQDKRDMELSEFSTAHDARVSQSSYFSGNQRFSVDKNTGWHSEQGASTEQVQSSATDITRTAGTEDSTGNTTYRDINNSASSGTQTNTVIVIGSGQSSAAGSNNSTNTHKGVNTNVQDSISDISSTTGQSSWNIGIGGSGGINGGSGGRGAGKGGILGAIGSLVNGGISTGETVSQQSLSGRTSITSDTKGTSRDETTFNRNENSSFINQSQQSGQVSSNIHTNTSGNRFERTDRTFTSDTTATTDHTSNGLTEFASARTQEGATVQKGLSQEVGDRYEGSFDEVSTRSVNLGLATHMDSAAQWVHDNNKPLFDEILKHHNIDPQHGMESYYDTEGDQRRNLRLDFAHAQHEMKQSNTLTSQPEARGVLPTSRSTMDENYEKYSPNTLKVGQDAIDKITSNFDPKK</sequence>
<evidence type="ECO:0000256" key="1">
    <source>
        <dbReference type="SAM" id="MobiDB-lite"/>
    </source>
</evidence>
<keyword evidence="2" id="KW-0472">Membrane</keyword>
<dbReference type="AlphaFoldDB" id="A0A378QCQ7"/>
<evidence type="ECO:0000313" key="6">
    <source>
        <dbReference type="Proteomes" id="UP000076765"/>
    </source>
</evidence>
<dbReference type="KEGG" id="moi:MOVS_10775"/>
<dbReference type="EMBL" id="CP011159">
    <property type="protein sequence ID" value="ANB92570.1"/>
    <property type="molecule type" value="Genomic_DNA"/>
</dbReference>
<organism evidence="5 7">
    <name type="scientific">Moraxella ovis</name>
    <dbReference type="NCBI Taxonomy" id="29433"/>
    <lineage>
        <taxon>Bacteria</taxon>
        <taxon>Pseudomonadati</taxon>
        <taxon>Pseudomonadota</taxon>
        <taxon>Gammaproteobacteria</taxon>
        <taxon>Moraxellales</taxon>
        <taxon>Moraxellaceae</taxon>
        <taxon>Moraxella</taxon>
    </lineage>
</organism>
<reference evidence="5 7" key="2">
    <citation type="submission" date="2018-06" db="EMBL/GenBank/DDBJ databases">
        <authorList>
            <consortium name="Pathogen Informatics"/>
            <person name="Doyle S."/>
        </authorList>
    </citation>
    <scope>NUCLEOTIDE SEQUENCE [LARGE SCALE GENOMIC DNA]</scope>
    <source>
        <strain evidence="5 7">NCTC11227</strain>
    </source>
</reference>
<feature type="transmembrane region" description="Helical" evidence="2">
    <location>
        <begin position="339"/>
        <end position="360"/>
    </location>
</feature>
<feature type="transmembrane region" description="Helical" evidence="2">
    <location>
        <begin position="366"/>
        <end position="391"/>
    </location>
</feature>
<gene>
    <name evidence="4" type="ORF">MOVS_10775</name>
    <name evidence="5" type="ORF">NCTC11227_02261</name>
</gene>
<feature type="compositionally biased region" description="Polar residues" evidence="1">
    <location>
        <begin position="643"/>
        <end position="661"/>
    </location>
</feature>
<feature type="compositionally biased region" description="Polar residues" evidence="1">
    <location>
        <begin position="706"/>
        <end position="724"/>
    </location>
</feature>
<dbReference type="Pfam" id="PF07916">
    <property type="entry name" value="TraG_N"/>
    <property type="match status" value="1"/>
</dbReference>
<geneLocation type="plasmid" evidence="6">
    <name>pmov1</name>
</geneLocation>
<feature type="transmembrane region" description="Helical" evidence="2">
    <location>
        <begin position="33"/>
        <end position="52"/>
    </location>
</feature>
<evidence type="ECO:0000313" key="4">
    <source>
        <dbReference type="EMBL" id="ANB92570.1"/>
    </source>
</evidence>